<dbReference type="Gene3D" id="3.90.550.10">
    <property type="entry name" value="Spore Coat Polysaccharide Biosynthesis Protein SpsA, Chain A"/>
    <property type="match status" value="1"/>
</dbReference>
<gene>
    <name evidence="1" type="ORF">METZ01_LOCUS244983</name>
</gene>
<accession>A0A382HYG5</accession>
<dbReference type="PANTHER" id="PTHR21485:SF3">
    <property type="entry name" value="N-ACYLNEURAMINATE CYTIDYLYLTRANSFERASE"/>
    <property type="match status" value="1"/>
</dbReference>
<reference evidence="1" key="1">
    <citation type="submission" date="2018-05" db="EMBL/GenBank/DDBJ databases">
        <authorList>
            <person name="Lanie J.A."/>
            <person name="Ng W.-L."/>
            <person name="Kazmierczak K.M."/>
            <person name="Andrzejewski T.M."/>
            <person name="Davidsen T.M."/>
            <person name="Wayne K.J."/>
            <person name="Tettelin H."/>
            <person name="Glass J.I."/>
            <person name="Rusch D."/>
            <person name="Podicherti R."/>
            <person name="Tsui H.-C.T."/>
            <person name="Winkler M.E."/>
        </authorList>
    </citation>
    <scope>NUCLEOTIDE SEQUENCE</scope>
</reference>
<evidence type="ECO:0000313" key="1">
    <source>
        <dbReference type="EMBL" id="SVB92129.1"/>
    </source>
</evidence>
<protein>
    <submittedName>
        <fullName evidence="1">Uncharacterized protein</fullName>
    </submittedName>
</protein>
<dbReference type="InterPro" id="IPR050793">
    <property type="entry name" value="CMP-NeuNAc_synthase"/>
</dbReference>
<dbReference type="InterPro" id="IPR029044">
    <property type="entry name" value="Nucleotide-diphossugar_trans"/>
</dbReference>
<dbReference type="GO" id="GO:0008781">
    <property type="term" value="F:N-acylneuraminate cytidylyltransferase activity"/>
    <property type="evidence" value="ECO:0007669"/>
    <property type="project" value="TreeGrafter"/>
</dbReference>
<proteinExistence type="predicted"/>
<name>A0A382HYG5_9ZZZZ</name>
<dbReference type="PANTHER" id="PTHR21485">
    <property type="entry name" value="HAD SUPERFAMILY MEMBERS CMAS AND KDSC"/>
    <property type="match status" value="1"/>
</dbReference>
<dbReference type="EMBL" id="UINC01063957">
    <property type="protein sequence ID" value="SVB92129.1"/>
    <property type="molecule type" value="Genomic_DNA"/>
</dbReference>
<dbReference type="Pfam" id="PF02348">
    <property type="entry name" value="CTP_transf_3"/>
    <property type="match status" value="1"/>
</dbReference>
<sequence>MLAKPVVCAMVPARLGSTRLKMKNLALIDGEPMVGYAINSAINSNVFDDVYLNSENDIFKSISDDYGAKFYKRKYKLGSSITKSDEVIADFISSHPEYDIVVWVNSISPFQTPEEIRNIVNYFIDNKLDSLITVSNHNVHCMYDNNPLNFNMSEVFAQTQDLIPVQSFVYSVMMWRSKSFMQDYKNKGYGIFCGNFGTYPVGKLTEIIIKDQNDLMLADLLMRSIRKNQDKYEIKYDKTVETIK</sequence>
<dbReference type="AlphaFoldDB" id="A0A382HYG5"/>
<dbReference type="InterPro" id="IPR003329">
    <property type="entry name" value="Cytidylyl_trans"/>
</dbReference>
<organism evidence="1">
    <name type="scientific">marine metagenome</name>
    <dbReference type="NCBI Taxonomy" id="408172"/>
    <lineage>
        <taxon>unclassified sequences</taxon>
        <taxon>metagenomes</taxon>
        <taxon>ecological metagenomes</taxon>
    </lineage>
</organism>
<dbReference type="SUPFAM" id="SSF53448">
    <property type="entry name" value="Nucleotide-diphospho-sugar transferases"/>
    <property type="match status" value="1"/>
</dbReference>